<keyword evidence="9" id="KW-1185">Reference proteome</keyword>
<evidence type="ECO:0000256" key="2">
    <source>
        <dbReference type="ARBA" id="ARBA00022475"/>
    </source>
</evidence>
<evidence type="ECO:0000256" key="4">
    <source>
        <dbReference type="ARBA" id="ARBA00022989"/>
    </source>
</evidence>
<proteinExistence type="predicted"/>
<organism evidence="8 9">
    <name type="scientific">Brachybacterium hainanense</name>
    <dbReference type="NCBI Taxonomy" id="1541174"/>
    <lineage>
        <taxon>Bacteria</taxon>
        <taxon>Bacillati</taxon>
        <taxon>Actinomycetota</taxon>
        <taxon>Actinomycetes</taxon>
        <taxon>Micrococcales</taxon>
        <taxon>Dermabacteraceae</taxon>
        <taxon>Brachybacterium</taxon>
    </lineage>
</organism>
<feature type="transmembrane region" description="Helical" evidence="6">
    <location>
        <begin position="129"/>
        <end position="152"/>
    </location>
</feature>
<feature type="transmembrane region" description="Helical" evidence="6">
    <location>
        <begin position="240"/>
        <end position="260"/>
    </location>
</feature>
<dbReference type="InterPro" id="IPR020846">
    <property type="entry name" value="MFS_dom"/>
</dbReference>
<keyword evidence="2" id="KW-1003">Cell membrane</keyword>
<evidence type="ECO:0000256" key="5">
    <source>
        <dbReference type="ARBA" id="ARBA00023136"/>
    </source>
</evidence>
<gene>
    <name evidence="8" type="ORF">ACFFF6_11930</name>
</gene>
<feature type="transmembrane region" description="Helical" evidence="6">
    <location>
        <begin position="40"/>
        <end position="62"/>
    </location>
</feature>
<dbReference type="Pfam" id="PF07690">
    <property type="entry name" value="MFS_1"/>
    <property type="match status" value="1"/>
</dbReference>
<feature type="transmembrane region" description="Helical" evidence="6">
    <location>
        <begin position="206"/>
        <end position="228"/>
    </location>
</feature>
<evidence type="ECO:0000256" key="6">
    <source>
        <dbReference type="SAM" id="Phobius"/>
    </source>
</evidence>
<dbReference type="PANTHER" id="PTHR43124:SF3">
    <property type="entry name" value="CHLORAMPHENICOL EFFLUX PUMP RV0191"/>
    <property type="match status" value="1"/>
</dbReference>
<dbReference type="Gene3D" id="1.20.1250.20">
    <property type="entry name" value="MFS general substrate transporter like domains"/>
    <property type="match status" value="1"/>
</dbReference>
<keyword evidence="5 6" id="KW-0472">Membrane</keyword>
<feature type="transmembrane region" description="Helical" evidence="6">
    <location>
        <begin position="267"/>
        <end position="290"/>
    </location>
</feature>
<evidence type="ECO:0000256" key="1">
    <source>
        <dbReference type="ARBA" id="ARBA00004651"/>
    </source>
</evidence>
<dbReference type="PANTHER" id="PTHR43124">
    <property type="entry name" value="PURINE EFFLUX PUMP PBUE"/>
    <property type="match status" value="1"/>
</dbReference>
<feature type="transmembrane region" description="Helical" evidence="6">
    <location>
        <begin position="358"/>
        <end position="378"/>
    </location>
</feature>
<evidence type="ECO:0000313" key="9">
    <source>
        <dbReference type="Proteomes" id="UP001589793"/>
    </source>
</evidence>
<dbReference type="InterPro" id="IPR011701">
    <property type="entry name" value="MFS"/>
</dbReference>
<accession>A0ABV6RCE5</accession>
<dbReference type="NCBIfam" id="NF033135">
    <property type="entry name" value="cmx_cmrA"/>
    <property type="match status" value="1"/>
</dbReference>
<comment type="caution">
    <text evidence="8">The sequence shown here is derived from an EMBL/GenBank/DDBJ whole genome shotgun (WGS) entry which is preliminary data.</text>
</comment>
<feature type="transmembrane region" description="Helical" evidence="6">
    <location>
        <begin position="331"/>
        <end position="352"/>
    </location>
</feature>
<comment type="subcellular location">
    <subcellularLocation>
        <location evidence="1">Cell membrane</location>
        <topology evidence="1">Multi-pass membrane protein</topology>
    </subcellularLocation>
</comment>
<dbReference type="CDD" id="cd17324">
    <property type="entry name" value="MFS_NepI_like"/>
    <property type="match status" value="1"/>
</dbReference>
<feature type="transmembrane region" description="Helical" evidence="6">
    <location>
        <begin position="296"/>
        <end position="319"/>
    </location>
</feature>
<name>A0ABV6RCE5_9MICO</name>
<dbReference type="RefSeq" id="WP_376980972.1">
    <property type="nucleotide sequence ID" value="NZ_JBHLSV010000013.1"/>
</dbReference>
<dbReference type="EMBL" id="JBHLSV010000013">
    <property type="protein sequence ID" value="MFC0674666.1"/>
    <property type="molecule type" value="Genomic_DNA"/>
</dbReference>
<feature type="transmembrane region" description="Helical" evidence="6">
    <location>
        <begin position="69"/>
        <end position="96"/>
    </location>
</feature>
<evidence type="ECO:0000259" key="7">
    <source>
        <dbReference type="PROSITE" id="PS50850"/>
    </source>
</evidence>
<feature type="transmembrane region" description="Helical" evidence="6">
    <location>
        <begin position="102"/>
        <end position="122"/>
    </location>
</feature>
<keyword evidence="4 6" id="KW-1133">Transmembrane helix</keyword>
<dbReference type="SUPFAM" id="SSF103473">
    <property type="entry name" value="MFS general substrate transporter"/>
    <property type="match status" value="1"/>
</dbReference>
<dbReference type="PROSITE" id="PS50850">
    <property type="entry name" value="MFS"/>
    <property type="match status" value="1"/>
</dbReference>
<keyword evidence="3 6" id="KW-0812">Transmembrane</keyword>
<dbReference type="Proteomes" id="UP001589793">
    <property type="component" value="Unassembled WGS sequence"/>
</dbReference>
<dbReference type="InterPro" id="IPR036259">
    <property type="entry name" value="MFS_trans_sf"/>
</dbReference>
<dbReference type="InterPro" id="IPR050189">
    <property type="entry name" value="MFS_Efflux_Transporters"/>
</dbReference>
<reference evidence="8 9" key="1">
    <citation type="submission" date="2024-09" db="EMBL/GenBank/DDBJ databases">
        <authorList>
            <person name="Sun Q."/>
            <person name="Mori K."/>
        </authorList>
    </citation>
    <scope>NUCLEOTIDE SEQUENCE [LARGE SCALE GENOMIC DNA]</scope>
    <source>
        <strain evidence="8 9">CICC 10874</strain>
    </source>
</reference>
<sequence length="394" mass="39058">MPLTLLLLALAVFVMGTSEFMLAGLLPAIADDLSVSIGTAGLLTSAFAIGMVVGAPTTAALARRWPARSALLLCLLAFAVCHAAGALLPVFAPLLLLRILSALANAGFLAVALSTAASLVPADRTGRAIAVLLAGTTLATVIGVPAGSLLATMLGWRATFWAIALLCLPAIAGVLLGVRRDAGLGGERSTGPSLGAELARLRSPRLVLAMLLGALVNGGTFAAFTYLAPIVTDVAGLADAWVPAALVLFGIGSFLGVMLAGPLSDRFPGAVLAVASPLLVVGWVLLLHLARHPVPLLLGVLLLGMLSFAVGSTLIAGILREAAGAPTMAGSYATAALNTGAAAGPVLGALSLSAGSGPLGPIAVAAVLSGIALPLLALRRARGDGTAAASARSR</sequence>
<protein>
    <submittedName>
        <fullName evidence="8">Cmx/CmrA family chloramphenicol efflux MFS transporter</fullName>
    </submittedName>
</protein>
<evidence type="ECO:0000313" key="8">
    <source>
        <dbReference type="EMBL" id="MFC0674666.1"/>
    </source>
</evidence>
<feature type="transmembrane region" description="Helical" evidence="6">
    <location>
        <begin position="158"/>
        <end position="178"/>
    </location>
</feature>
<feature type="domain" description="Major facilitator superfamily (MFS) profile" evidence="7">
    <location>
        <begin position="4"/>
        <end position="382"/>
    </location>
</feature>
<evidence type="ECO:0000256" key="3">
    <source>
        <dbReference type="ARBA" id="ARBA00022692"/>
    </source>
</evidence>